<dbReference type="NCBIfam" id="TIGR01554">
    <property type="entry name" value="major_cap_HK97"/>
    <property type="match status" value="1"/>
</dbReference>
<evidence type="ECO:0000313" key="4">
    <source>
        <dbReference type="EMBL" id="CAB4122016.1"/>
    </source>
</evidence>
<organism evidence="4">
    <name type="scientific">uncultured Caudovirales phage</name>
    <dbReference type="NCBI Taxonomy" id="2100421"/>
    <lineage>
        <taxon>Viruses</taxon>
        <taxon>Duplodnaviria</taxon>
        <taxon>Heunggongvirae</taxon>
        <taxon>Uroviricota</taxon>
        <taxon>Caudoviricetes</taxon>
        <taxon>Peduoviridae</taxon>
        <taxon>Maltschvirus</taxon>
        <taxon>Maltschvirus maltsch</taxon>
    </lineage>
</organism>
<dbReference type="EMBL" id="LR796154">
    <property type="protein sequence ID" value="CAB4122016.1"/>
    <property type="molecule type" value="Genomic_DNA"/>
</dbReference>
<reference evidence="4" key="1">
    <citation type="submission" date="2020-04" db="EMBL/GenBank/DDBJ databases">
        <authorList>
            <person name="Chiriac C."/>
            <person name="Salcher M."/>
            <person name="Ghai R."/>
            <person name="Kavagutti S V."/>
        </authorList>
    </citation>
    <scope>NUCLEOTIDE SEQUENCE</scope>
</reference>
<evidence type="ECO:0000256" key="1">
    <source>
        <dbReference type="ARBA" id="ARBA00004328"/>
    </source>
</evidence>
<keyword evidence="2" id="KW-0946">Virion</keyword>
<sequence length="349" mass="36470">MKTEQILNGIKEALIDGKSMVKVSEKAQAVNEASALTGSGLNVGGRIYFDDAFAALRYANPFRQGSRQIIGSGSAAQFVAKTGNATSATNPFGYTVDPNSGSPNISTAFWQLPMRVISAQLPIRSAVLSDINNLEEAVVGDLMLEFSAVEAASMALNNDQSGSTTNTLGGTSGLRGLINYATSTTAAAYGSSGTAITNGLHTILKQTFTAAAITYDNIVDTVSLLPAQYWSLPDVAWHMHPSLIAQLRKLKGSTGGAPMFVEVGDDDGGAVAYVFGFPVIPNPYLAAPAAGAISGVLASWGQFLTIVDGEDMTIQRFDQTLPGTVTLYAEKRMASSVRDPFAGVLLIGA</sequence>
<gene>
    <name evidence="4" type="ORF">UFOVP17_43</name>
</gene>
<dbReference type="GO" id="GO:0044423">
    <property type="term" value="C:virion component"/>
    <property type="evidence" value="ECO:0007669"/>
    <property type="project" value="UniProtKB-KW"/>
</dbReference>
<name>A0A6J5KLH8_9CAUD</name>
<feature type="domain" description="Phage capsid-like C-terminal" evidence="3">
    <location>
        <begin position="55"/>
        <end position="342"/>
    </location>
</feature>
<protein>
    <submittedName>
        <fullName evidence="4">Phage major capsid protein, HK97</fullName>
    </submittedName>
</protein>
<dbReference type="Gene3D" id="3.30.2320.10">
    <property type="entry name" value="hypothetical protein PF0899 domain"/>
    <property type="match status" value="1"/>
</dbReference>
<dbReference type="Pfam" id="PF05065">
    <property type="entry name" value="Phage_capsid"/>
    <property type="match status" value="1"/>
</dbReference>
<dbReference type="SUPFAM" id="SSF56563">
    <property type="entry name" value="Major capsid protein gp5"/>
    <property type="match status" value="1"/>
</dbReference>
<comment type="subcellular location">
    <subcellularLocation>
        <location evidence="1">Virion</location>
    </subcellularLocation>
</comment>
<dbReference type="InterPro" id="IPR054612">
    <property type="entry name" value="Phage_capsid-like_C"/>
</dbReference>
<accession>A0A6J5KLH8</accession>
<proteinExistence type="predicted"/>
<evidence type="ECO:0000256" key="2">
    <source>
        <dbReference type="ARBA" id="ARBA00022844"/>
    </source>
</evidence>
<dbReference type="Gene3D" id="3.30.2400.10">
    <property type="entry name" value="Major capsid protein gp5"/>
    <property type="match status" value="1"/>
</dbReference>
<evidence type="ECO:0000259" key="3">
    <source>
        <dbReference type="Pfam" id="PF05065"/>
    </source>
</evidence>
<dbReference type="InterPro" id="IPR024455">
    <property type="entry name" value="Phage_capsid"/>
</dbReference>